<feature type="domain" description="DUF3658" evidence="2">
    <location>
        <begin position="207"/>
        <end position="302"/>
    </location>
</feature>
<dbReference type="Pfam" id="PF12395">
    <property type="entry name" value="DUF3658"/>
    <property type="match status" value="1"/>
</dbReference>
<evidence type="ECO:0000313" key="3">
    <source>
        <dbReference type="EMBL" id="QCI60750.1"/>
    </source>
</evidence>
<dbReference type="EMBL" id="CP034413">
    <property type="protein sequence ID" value="QCI60750.1"/>
    <property type="molecule type" value="Genomic_DNA"/>
</dbReference>
<proteinExistence type="predicted"/>
<dbReference type="RefSeq" id="WP_021749446.1">
    <property type="nucleotide sequence ID" value="NZ_CP034413.3"/>
</dbReference>
<dbReference type="KEGG" id="obj:EIO64_17320"/>
<gene>
    <name evidence="3" type="ORF">EIO64_17320</name>
</gene>
<dbReference type="AlphaFoldDB" id="A0A4D7AXT4"/>
<dbReference type="Pfam" id="PF08874">
    <property type="entry name" value="DUF1835"/>
    <property type="match status" value="1"/>
</dbReference>
<protein>
    <submittedName>
        <fullName evidence="3">DUF1835 domain-containing protein</fullName>
    </submittedName>
</protein>
<dbReference type="InterPro" id="IPR022123">
    <property type="entry name" value="DUF3658"/>
</dbReference>
<name>A0A4D7AXT4_9FIRM</name>
<reference evidence="4" key="1">
    <citation type="submission" date="2018-12" db="EMBL/GenBank/DDBJ databases">
        <title>Dusodibacter welbiota gen. nov., sp. nov., isolated from human faeces and emended description of the Oscillibacter genus.</title>
        <authorList>
            <person name="Le Roy T."/>
            <person name="Van der Smissen P."/>
            <person name="Delzenne N."/>
            <person name="Muccioli G."/>
            <person name="Collet J.F."/>
            <person name="Cani P.D."/>
        </authorList>
    </citation>
    <scope>NUCLEOTIDE SEQUENCE [LARGE SCALE GENOMIC DNA]</scope>
    <source>
        <strain evidence="4">J115</strain>
    </source>
</reference>
<accession>A0A4D7AXT4</accession>
<keyword evidence="4" id="KW-1185">Reference proteome</keyword>
<sequence>MLELCFDMSTCGALRVAQRCGGSGRKGFGFVLSRTEDGGNVTSTTVIGFDDGKAPAGEEIHQIQRAQRRQAALEREAIPLGGSPSDVLVLSLGLDMGDIREPLGADRWDLLRRWCDGDDETTDRDWQRNLEAAERLRSCGSRDAVRIWVDHTPYGACGLLHAASLLKDTKADVRVVFLPPWRERPDGVVETYLGWGEVEPELFGRFLSREEPLPPVMLGAMAHRWEVLRQENAPLRAVVNGRVRSVGEDFYDEMIRRHLPEGQTKIANIIGEVLGREKPGIGDVWLAERIRQMLSTGELRMLREDRERFYRSVVERT</sequence>
<evidence type="ECO:0000259" key="1">
    <source>
        <dbReference type="Pfam" id="PF08874"/>
    </source>
</evidence>
<dbReference type="Proteomes" id="UP000298642">
    <property type="component" value="Chromosome"/>
</dbReference>
<organism evidence="3 4">
    <name type="scientific">Dysosmobacter welbionis</name>
    <dbReference type="NCBI Taxonomy" id="2093857"/>
    <lineage>
        <taxon>Bacteria</taxon>
        <taxon>Bacillati</taxon>
        <taxon>Bacillota</taxon>
        <taxon>Clostridia</taxon>
        <taxon>Eubacteriales</taxon>
        <taxon>Oscillospiraceae</taxon>
        <taxon>Dysosmobacter</taxon>
    </lineage>
</organism>
<feature type="domain" description="DUF1835" evidence="1">
    <location>
        <begin position="75"/>
        <end position="176"/>
    </location>
</feature>
<evidence type="ECO:0000259" key="2">
    <source>
        <dbReference type="Pfam" id="PF12395"/>
    </source>
</evidence>
<evidence type="ECO:0000313" key="4">
    <source>
        <dbReference type="Proteomes" id="UP000298642"/>
    </source>
</evidence>
<dbReference type="InterPro" id="IPR014973">
    <property type="entry name" value="DUF1835"/>
</dbReference>